<accession>A0A073IY39</accession>
<organism evidence="2 3">
    <name type="scientific">Sulfitobacter donghicola DSW-25 = KCTC 12864 = JCM 14565</name>
    <dbReference type="NCBI Taxonomy" id="1300350"/>
    <lineage>
        <taxon>Bacteria</taxon>
        <taxon>Pseudomonadati</taxon>
        <taxon>Pseudomonadota</taxon>
        <taxon>Alphaproteobacteria</taxon>
        <taxon>Rhodobacterales</taxon>
        <taxon>Roseobacteraceae</taxon>
        <taxon>Sulfitobacter</taxon>
    </lineage>
</organism>
<dbReference type="STRING" id="1300350.Z948_782"/>
<reference evidence="2 3" key="1">
    <citation type="submission" date="2014-01" db="EMBL/GenBank/DDBJ databases">
        <title>Sulfitobacter donghicola JCM 14565 Genome Sequencing.</title>
        <authorList>
            <person name="Lai Q."/>
            <person name="Hong Z."/>
        </authorList>
    </citation>
    <scope>NUCLEOTIDE SEQUENCE [LARGE SCALE GENOMIC DNA]</scope>
    <source>
        <strain evidence="2 3">JCM 14565</strain>
    </source>
</reference>
<dbReference type="RefSeq" id="WP_025058250.1">
    <property type="nucleotide sequence ID" value="NZ_JAMC01000002.1"/>
</dbReference>
<dbReference type="Gene3D" id="1.10.10.10">
    <property type="entry name" value="Winged helix-like DNA-binding domain superfamily/Winged helix DNA-binding domain"/>
    <property type="match status" value="1"/>
</dbReference>
<sequence length="177" mass="19336">MHDRVLRKIMATKSIPYTARCIWAVMATHKQGFTIKRYYLKEELGVSEASIKSAFKELRALGIVEEARRKPGGTFEDGSRLTADGKTAFGAAGGKTDHGSIGGKTTSLIQDSQHSKSNVPRPRAVASPSVSDVIDLNDNFAPASTFGICLEKVTSPLNDPLYLQSQERDASWEPCYD</sequence>
<dbReference type="Proteomes" id="UP000027734">
    <property type="component" value="Unassembled WGS sequence"/>
</dbReference>
<comment type="caution">
    <text evidence="2">The sequence shown here is derived from an EMBL/GenBank/DDBJ whole genome shotgun (WGS) entry which is preliminary data.</text>
</comment>
<name>A0A073IY39_9RHOB</name>
<keyword evidence="3" id="KW-1185">Reference proteome</keyword>
<proteinExistence type="predicted"/>
<evidence type="ECO:0000313" key="2">
    <source>
        <dbReference type="EMBL" id="KEJ90307.1"/>
    </source>
</evidence>
<protein>
    <submittedName>
        <fullName evidence="2">Uncharacterized protein</fullName>
    </submittedName>
</protein>
<feature type="region of interest" description="Disordered" evidence="1">
    <location>
        <begin position="92"/>
        <end position="126"/>
    </location>
</feature>
<gene>
    <name evidence="2" type="ORF">DSW25_06220</name>
</gene>
<evidence type="ECO:0000313" key="3">
    <source>
        <dbReference type="Proteomes" id="UP000027734"/>
    </source>
</evidence>
<dbReference type="InterPro" id="IPR036388">
    <property type="entry name" value="WH-like_DNA-bd_sf"/>
</dbReference>
<evidence type="ECO:0000256" key="1">
    <source>
        <dbReference type="SAM" id="MobiDB-lite"/>
    </source>
</evidence>
<dbReference type="AlphaFoldDB" id="A0A073IY39"/>
<feature type="compositionally biased region" description="Polar residues" evidence="1">
    <location>
        <begin position="103"/>
        <end position="118"/>
    </location>
</feature>
<dbReference type="EMBL" id="JAMC01000002">
    <property type="protein sequence ID" value="KEJ90307.1"/>
    <property type="molecule type" value="Genomic_DNA"/>
</dbReference>